<evidence type="ECO:0000313" key="3">
    <source>
        <dbReference type="EMBL" id="VAW27089.1"/>
    </source>
</evidence>
<reference evidence="3" key="1">
    <citation type="submission" date="2018-06" db="EMBL/GenBank/DDBJ databases">
        <authorList>
            <person name="Zhirakovskaya E."/>
        </authorList>
    </citation>
    <scope>NUCLEOTIDE SEQUENCE</scope>
</reference>
<proteinExistence type="predicted"/>
<evidence type="ECO:0000256" key="1">
    <source>
        <dbReference type="ARBA" id="ARBA00022729"/>
    </source>
</evidence>
<keyword evidence="1" id="KW-0732">Signal</keyword>
<dbReference type="SUPFAM" id="SSF53807">
    <property type="entry name" value="Helical backbone' metal receptor"/>
    <property type="match status" value="1"/>
</dbReference>
<dbReference type="PROSITE" id="PS50983">
    <property type="entry name" value="FE_B12_PBP"/>
    <property type="match status" value="1"/>
</dbReference>
<accession>A0A3B0UR46</accession>
<dbReference type="InterPro" id="IPR054828">
    <property type="entry name" value="Vit_B12_bind_prot"/>
</dbReference>
<dbReference type="Pfam" id="PF01497">
    <property type="entry name" value="Peripla_BP_2"/>
    <property type="match status" value="1"/>
</dbReference>
<dbReference type="Gene3D" id="3.40.50.1980">
    <property type="entry name" value="Nitrogenase molybdenum iron protein domain"/>
    <property type="match status" value="2"/>
</dbReference>
<protein>
    <submittedName>
        <fullName evidence="3">ABC-type Fe3+-siderophores transport systems</fullName>
    </submittedName>
</protein>
<feature type="domain" description="Fe/B12 periplasmic-binding" evidence="2">
    <location>
        <begin position="19"/>
        <end position="255"/>
    </location>
</feature>
<dbReference type="InterPro" id="IPR050902">
    <property type="entry name" value="ABC_Transporter_SBP"/>
</dbReference>
<organism evidence="3">
    <name type="scientific">hydrothermal vent metagenome</name>
    <dbReference type="NCBI Taxonomy" id="652676"/>
    <lineage>
        <taxon>unclassified sequences</taxon>
        <taxon>metagenomes</taxon>
        <taxon>ecological metagenomes</taxon>
    </lineage>
</organism>
<evidence type="ECO:0000259" key="2">
    <source>
        <dbReference type="PROSITE" id="PS50983"/>
    </source>
</evidence>
<gene>
    <name evidence="3" type="ORF">MNBD_BACTEROID07-1616</name>
</gene>
<dbReference type="NCBIfam" id="NF038402">
    <property type="entry name" value="TroA_like"/>
    <property type="match status" value="1"/>
</dbReference>
<dbReference type="PANTHER" id="PTHR30535">
    <property type="entry name" value="VITAMIN B12-BINDING PROTEIN"/>
    <property type="match status" value="1"/>
</dbReference>
<dbReference type="InterPro" id="IPR002491">
    <property type="entry name" value="ABC_transptr_periplasmic_BD"/>
</dbReference>
<dbReference type="AlphaFoldDB" id="A0A3B0UR46"/>
<sequence>MLIIDNNHKETNKLGHVRRVVSLVPSLTETIASLGAKKMLTGVTRFCKYPEGIGLEAAVIGGPKDFDIEKITSLQPDVVVAVREENHKDRILKLAEKLPVVLFDIVHEADAFDMMRTLGKLLDKEKEAAYLVEDIKNGFARIPEVSPKRRCLYLIWRKPWMAAGTQTFINEMLNKCGFENVAGGRYPEITEADFHRAKFLLLSTEPFPFKEKHRQELEQKYPDKRVILVDGEIFSWYGSRMLKAGVYFGKLVESL</sequence>
<name>A0A3B0UR46_9ZZZZ</name>
<dbReference type="PANTHER" id="PTHR30535:SF34">
    <property type="entry name" value="MOLYBDATE-BINDING PROTEIN MOLA"/>
    <property type="match status" value="1"/>
</dbReference>
<dbReference type="EMBL" id="UOET01000077">
    <property type="protein sequence ID" value="VAW27089.1"/>
    <property type="molecule type" value="Genomic_DNA"/>
</dbReference>